<evidence type="ECO:0000313" key="2">
    <source>
        <dbReference type="EMBL" id="MBU9713324.1"/>
    </source>
</evidence>
<dbReference type="RefSeq" id="WP_217067481.1">
    <property type="nucleotide sequence ID" value="NZ_JAHQCS010000131.1"/>
</dbReference>
<dbReference type="CDD" id="cd07438">
    <property type="entry name" value="PHP_HisPPase_AMP"/>
    <property type="match status" value="1"/>
</dbReference>
<protein>
    <submittedName>
        <fullName evidence="2">PHP domain-containing protein</fullName>
    </submittedName>
</protein>
<dbReference type="PANTHER" id="PTHR42924">
    <property type="entry name" value="EXONUCLEASE"/>
    <property type="match status" value="1"/>
</dbReference>
<dbReference type="InterPro" id="IPR004013">
    <property type="entry name" value="PHP_dom"/>
</dbReference>
<sequence>MDLKGIVKRGSFDLHIHSTASDGIYSPKQLVAMAKERGLKTIAITDHDTLEGIQEAKTAGDMLGVNVIGGVEISTKYQSVSLDILGYFVDPTKQITETLLKLRMGRKERAHLMIKKLNDMGVGITISDVMEFSGGSVIARPHIAQAVVKKGYEQDHQTVFDEYIGDGRPCAVDKVILSPRDAVQLIREAGGMSVLAHPKYVKNDELVREVLMMGLDGLEVWHRDHTTEEVEKFKKMAEEFGLLMTGGSDFHNDNHILGKFN</sequence>
<dbReference type="InterPro" id="IPR052018">
    <property type="entry name" value="PHP_domain"/>
</dbReference>
<evidence type="ECO:0000259" key="1">
    <source>
        <dbReference type="SMART" id="SM00481"/>
    </source>
</evidence>
<organism evidence="2 3">
    <name type="scientific">Evansella tamaricis</name>
    <dbReference type="NCBI Taxonomy" id="2069301"/>
    <lineage>
        <taxon>Bacteria</taxon>
        <taxon>Bacillati</taxon>
        <taxon>Bacillota</taxon>
        <taxon>Bacilli</taxon>
        <taxon>Bacillales</taxon>
        <taxon>Bacillaceae</taxon>
        <taxon>Evansella</taxon>
    </lineage>
</organism>
<dbReference type="SMART" id="SM00481">
    <property type="entry name" value="POLIIIAc"/>
    <property type="match status" value="1"/>
</dbReference>
<reference evidence="2 3" key="1">
    <citation type="submission" date="2021-06" db="EMBL/GenBank/DDBJ databases">
        <title>Bacillus sp. RD4P76, an endophyte from a halophyte.</title>
        <authorList>
            <person name="Sun J.-Q."/>
        </authorList>
    </citation>
    <scope>NUCLEOTIDE SEQUENCE [LARGE SCALE GENOMIC DNA]</scope>
    <source>
        <strain evidence="2 3">CGMCC 1.15917</strain>
    </source>
</reference>
<accession>A0ABS6JI26</accession>
<dbReference type="EMBL" id="JAHQCS010000131">
    <property type="protein sequence ID" value="MBU9713324.1"/>
    <property type="molecule type" value="Genomic_DNA"/>
</dbReference>
<proteinExistence type="predicted"/>
<keyword evidence="3" id="KW-1185">Reference proteome</keyword>
<feature type="domain" description="Polymerase/histidinol phosphatase N-terminal" evidence="1">
    <location>
        <begin position="12"/>
        <end position="77"/>
    </location>
</feature>
<dbReference type="InterPro" id="IPR003141">
    <property type="entry name" value="Pol/His_phosphatase_N"/>
</dbReference>
<gene>
    <name evidence="2" type="ORF">KS419_16450</name>
</gene>
<name>A0ABS6JI26_9BACI</name>
<dbReference type="Proteomes" id="UP000784880">
    <property type="component" value="Unassembled WGS sequence"/>
</dbReference>
<evidence type="ECO:0000313" key="3">
    <source>
        <dbReference type="Proteomes" id="UP000784880"/>
    </source>
</evidence>
<comment type="caution">
    <text evidence="2">The sequence shown here is derived from an EMBL/GenBank/DDBJ whole genome shotgun (WGS) entry which is preliminary data.</text>
</comment>
<dbReference type="Pfam" id="PF02811">
    <property type="entry name" value="PHP"/>
    <property type="match status" value="1"/>
</dbReference>
<dbReference type="PANTHER" id="PTHR42924:SF3">
    <property type="entry name" value="POLYMERASE_HISTIDINOL PHOSPHATASE N-TERMINAL DOMAIN-CONTAINING PROTEIN"/>
    <property type="match status" value="1"/>
</dbReference>